<sequence length="163" mass="17972">GLPVSTDDARKWYKEAATLDHAVAMNNLGVLLSTGHRGRVKPDLAEALFWYQKSAEKGYISGQFHLGLMYMSGSGMAKPNSTMAFHWFKLAGKQGHVLGQSNVGAMYMNGKGVTVNYKKALKWSKKAASHMNTVAIHNLGVMYENGFGCRIDRQKANELFDKA</sequence>
<proteinExistence type="inferred from homology"/>
<dbReference type="Gene3D" id="1.25.40.10">
    <property type="entry name" value="Tetratricopeptide repeat domain"/>
    <property type="match status" value="1"/>
</dbReference>
<dbReference type="InterPro" id="IPR050767">
    <property type="entry name" value="Sel1_AlgK"/>
</dbReference>
<dbReference type="Pfam" id="PF08238">
    <property type="entry name" value="Sel1"/>
    <property type="match status" value="5"/>
</dbReference>
<dbReference type="PANTHER" id="PTHR11102:SF160">
    <property type="entry name" value="ERAD-ASSOCIATED E3 UBIQUITIN-PROTEIN LIGASE COMPONENT HRD3"/>
    <property type="match status" value="1"/>
</dbReference>
<evidence type="ECO:0008006" key="3">
    <source>
        <dbReference type="Google" id="ProtNLM"/>
    </source>
</evidence>
<dbReference type="PANTHER" id="PTHR11102">
    <property type="entry name" value="SEL-1-LIKE PROTEIN"/>
    <property type="match status" value="1"/>
</dbReference>
<comment type="similarity">
    <text evidence="1">Belongs to the sel-1 family.</text>
</comment>
<dbReference type="EMBL" id="HACM01003764">
    <property type="protein sequence ID" value="CRZ04206.1"/>
    <property type="molecule type" value="Transcribed_RNA"/>
</dbReference>
<organism evidence="2">
    <name type="scientific">Spongospora subterranea</name>
    <dbReference type="NCBI Taxonomy" id="70186"/>
    <lineage>
        <taxon>Eukaryota</taxon>
        <taxon>Sar</taxon>
        <taxon>Rhizaria</taxon>
        <taxon>Endomyxa</taxon>
        <taxon>Phytomyxea</taxon>
        <taxon>Plasmodiophorida</taxon>
        <taxon>Plasmodiophoridae</taxon>
        <taxon>Spongospora</taxon>
    </lineage>
</organism>
<feature type="non-terminal residue" evidence="2">
    <location>
        <position position="163"/>
    </location>
</feature>
<dbReference type="InterPro" id="IPR011990">
    <property type="entry name" value="TPR-like_helical_dom_sf"/>
</dbReference>
<accession>A0A0H5QRN8</accession>
<dbReference type="InterPro" id="IPR006597">
    <property type="entry name" value="Sel1-like"/>
</dbReference>
<evidence type="ECO:0000256" key="1">
    <source>
        <dbReference type="ARBA" id="ARBA00038101"/>
    </source>
</evidence>
<protein>
    <recommendedName>
        <fullName evidence="3">Sel1 repeat family protein</fullName>
    </recommendedName>
</protein>
<dbReference type="SMART" id="SM00671">
    <property type="entry name" value="SEL1"/>
    <property type="match status" value="4"/>
</dbReference>
<name>A0A0H5QRN8_9EUKA</name>
<feature type="non-terminal residue" evidence="2">
    <location>
        <position position="1"/>
    </location>
</feature>
<dbReference type="AlphaFoldDB" id="A0A0H5QRN8"/>
<evidence type="ECO:0000313" key="2">
    <source>
        <dbReference type="EMBL" id="CRZ04206.1"/>
    </source>
</evidence>
<dbReference type="SUPFAM" id="SSF81901">
    <property type="entry name" value="HCP-like"/>
    <property type="match status" value="2"/>
</dbReference>
<reference evidence="2" key="1">
    <citation type="submission" date="2015-04" db="EMBL/GenBank/DDBJ databases">
        <title>The genome sequence of the plant pathogenic Rhizarian Plasmodiophora brassicae reveals insights in its biotrophic life cycle and the origin of chitin synthesis.</title>
        <authorList>
            <person name="Schwelm A."/>
            <person name="Fogelqvist J."/>
            <person name="Knaust A."/>
            <person name="Julke S."/>
            <person name="Lilja T."/>
            <person name="Dhandapani V."/>
            <person name="Bonilla-Rosso G."/>
            <person name="Karlsson M."/>
            <person name="Shevchenko A."/>
            <person name="Choi S.R."/>
            <person name="Kim H.G."/>
            <person name="Park J.Y."/>
            <person name="Lim Y.P."/>
            <person name="Ludwig-Muller J."/>
            <person name="Dixelius C."/>
        </authorList>
    </citation>
    <scope>NUCLEOTIDE SEQUENCE</scope>
    <source>
        <tissue evidence="2">Potato root galls</tissue>
    </source>
</reference>